<dbReference type="Pfam" id="PF18478">
    <property type="entry name" value="PIN_10"/>
    <property type="match status" value="1"/>
</dbReference>
<accession>A0A933E8M1</accession>
<protein>
    <recommendedName>
        <fullName evidence="1">VapC45 PIN like domain-containing protein</fullName>
    </recommendedName>
</protein>
<organism evidence="2 3">
    <name type="scientific">Tectimicrobiota bacterium</name>
    <dbReference type="NCBI Taxonomy" id="2528274"/>
    <lineage>
        <taxon>Bacteria</taxon>
        <taxon>Pseudomonadati</taxon>
        <taxon>Nitrospinota/Tectimicrobiota group</taxon>
        <taxon>Candidatus Tectimicrobiota</taxon>
    </lineage>
</organism>
<evidence type="ECO:0000313" key="3">
    <source>
        <dbReference type="Proteomes" id="UP000752292"/>
    </source>
</evidence>
<dbReference type="EMBL" id="JACQRX010000081">
    <property type="protein sequence ID" value="MBI4251183.1"/>
    <property type="molecule type" value="Genomic_DNA"/>
</dbReference>
<proteinExistence type="predicted"/>
<name>A0A933E8M1_UNCTE</name>
<reference evidence="2" key="1">
    <citation type="submission" date="2020-07" db="EMBL/GenBank/DDBJ databases">
        <title>Huge and variable diversity of episymbiotic CPR bacteria and DPANN archaea in groundwater ecosystems.</title>
        <authorList>
            <person name="He C.Y."/>
            <person name="Keren R."/>
            <person name="Whittaker M."/>
            <person name="Farag I.F."/>
            <person name="Doudna J."/>
            <person name="Cate J.H.D."/>
            <person name="Banfield J.F."/>
        </authorList>
    </citation>
    <scope>NUCLEOTIDE SEQUENCE</scope>
    <source>
        <strain evidence="2">NC_groundwater_1370_Ag_S-0.2um_69_93</strain>
    </source>
</reference>
<evidence type="ECO:0000259" key="1">
    <source>
        <dbReference type="Pfam" id="PF18478"/>
    </source>
</evidence>
<dbReference type="InterPro" id="IPR041375">
    <property type="entry name" value="VapC45_PIN-like"/>
</dbReference>
<feature type="domain" description="VapC45 PIN like" evidence="1">
    <location>
        <begin position="11"/>
        <end position="86"/>
    </location>
</feature>
<gene>
    <name evidence="2" type="ORF">HY618_01885</name>
</gene>
<evidence type="ECO:0000313" key="2">
    <source>
        <dbReference type="EMBL" id="MBI4251183.1"/>
    </source>
</evidence>
<sequence length="144" mass="16106">MNSPSGPPDLPTFFIDHSLGRIAVAEALRHHGHEVRVLSELFPENREDSVWLREVGHRNWAVLTKDKGIKSRSIYIQAIVRADAAASVLTAGNLTGPQMAEVFVRALPAIVRFVETFSPPFIVTVSRAGELTRLHPPKPKRRRR</sequence>
<dbReference type="AlphaFoldDB" id="A0A933E8M1"/>
<dbReference type="Proteomes" id="UP000752292">
    <property type="component" value="Unassembled WGS sequence"/>
</dbReference>
<comment type="caution">
    <text evidence="2">The sequence shown here is derived from an EMBL/GenBank/DDBJ whole genome shotgun (WGS) entry which is preliminary data.</text>
</comment>